<sequence length="24" mass="2736">MVTSENCLSKCIRSIINGESQYPY</sequence>
<name>A0A0E9TR18_ANGAN</name>
<reference evidence="1" key="2">
    <citation type="journal article" date="2015" name="Fish Shellfish Immunol.">
        <title>Early steps in the European eel (Anguilla anguilla)-Vibrio vulnificus interaction in the gills: Role of the RtxA13 toxin.</title>
        <authorList>
            <person name="Callol A."/>
            <person name="Pajuelo D."/>
            <person name="Ebbesson L."/>
            <person name="Teles M."/>
            <person name="MacKenzie S."/>
            <person name="Amaro C."/>
        </authorList>
    </citation>
    <scope>NUCLEOTIDE SEQUENCE</scope>
</reference>
<organism evidence="1">
    <name type="scientific">Anguilla anguilla</name>
    <name type="common">European freshwater eel</name>
    <name type="synonym">Muraena anguilla</name>
    <dbReference type="NCBI Taxonomy" id="7936"/>
    <lineage>
        <taxon>Eukaryota</taxon>
        <taxon>Metazoa</taxon>
        <taxon>Chordata</taxon>
        <taxon>Craniata</taxon>
        <taxon>Vertebrata</taxon>
        <taxon>Euteleostomi</taxon>
        <taxon>Actinopterygii</taxon>
        <taxon>Neopterygii</taxon>
        <taxon>Teleostei</taxon>
        <taxon>Anguilliformes</taxon>
        <taxon>Anguillidae</taxon>
        <taxon>Anguilla</taxon>
    </lineage>
</organism>
<reference evidence="1" key="1">
    <citation type="submission" date="2014-11" db="EMBL/GenBank/DDBJ databases">
        <authorList>
            <person name="Amaro Gonzalez C."/>
        </authorList>
    </citation>
    <scope>NUCLEOTIDE SEQUENCE</scope>
</reference>
<protein>
    <submittedName>
        <fullName evidence="1">Uncharacterized protein</fullName>
    </submittedName>
</protein>
<dbReference type="EMBL" id="GBXM01052566">
    <property type="protein sequence ID" value="JAH56011.1"/>
    <property type="molecule type" value="Transcribed_RNA"/>
</dbReference>
<proteinExistence type="predicted"/>
<evidence type="ECO:0000313" key="1">
    <source>
        <dbReference type="EMBL" id="JAH56011.1"/>
    </source>
</evidence>
<accession>A0A0E9TR18</accession>
<dbReference type="AlphaFoldDB" id="A0A0E9TR18"/>